<dbReference type="PANTHER" id="PTHR43525">
    <property type="entry name" value="PROTEIN MALY"/>
    <property type="match status" value="1"/>
</dbReference>
<dbReference type="eggNOG" id="COG1168">
    <property type="taxonomic scope" value="Bacteria"/>
</dbReference>
<keyword evidence="4" id="KW-0456">Lyase</keyword>
<dbReference type="InterPro" id="IPR004839">
    <property type="entry name" value="Aminotransferase_I/II_large"/>
</dbReference>
<evidence type="ECO:0000313" key="7">
    <source>
        <dbReference type="EMBL" id="ADO77133.1"/>
    </source>
</evidence>
<dbReference type="GO" id="GO:0047804">
    <property type="term" value="F:cysteine-S-conjugate beta-lyase activity"/>
    <property type="evidence" value="ECO:0007669"/>
    <property type="project" value="UniProtKB-EC"/>
</dbReference>
<keyword evidence="7" id="KW-0808">Transferase</keyword>
<keyword evidence="3" id="KW-0663">Pyridoxal phosphate</keyword>
<protein>
    <recommendedName>
        <fullName evidence="2">cysteine-S-conjugate beta-lyase</fullName>
        <ecNumber evidence="2">4.4.1.13</ecNumber>
    </recommendedName>
</protein>
<sequence length="406" mass="46841">MNSFNFSKLENRQNTMSIKWDKREAIFGNKDILPLWVADSDWQTAPLIKAELIKRAQTGIFGYSFPNQSIKTTIYNWLKNRFDLEIEKEWLVFGTGVVPAINFALKTITKANEAVIIQPPVYRPFFEAVKNNNCQLIKNNLVKKNNYYQMDLVQLKKQIKAHKKKGIKVKALIFCSPHNPVGRVWKKKELLALLRLLKKEDIYLLSDEIHADLVYSNYQHQPLLKLLLAKAEFKEYRKKVISFMSASKTFNIAGLHTSYTLIEAKELRKAYQKTKAGFATSNSPFGLLALKTAYNEGEKWLEAQLKYLEANYRFLQKYIKENIKEIKVSKAEGTYLVWLDCSQLGFTSDQKLIEFMNQKAGVGLNPGIWFGKESGSMHLRLNLACPQARLKKALTKIKKAVKNRSK</sequence>
<comment type="similarity">
    <text evidence="5">Belongs to the class-II pyridoxal-phosphate-dependent aminotransferase family. MalY/PatB cystathionine beta-lyase subfamily.</text>
</comment>
<dbReference type="AlphaFoldDB" id="E3DS09"/>
<dbReference type="Gene3D" id="3.90.1150.10">
    <property type="entry name" value="Aspartate Aminotransferase, domain 1"/>
    <property type="match status" value="1"/>
</dbReference>
<dbReference type="InterPro" id="IPR015424">
    <property type="entry name" value="PyrdxlP-dep_Trfase"/>
</dbReference>
<dbReference type="InterPro" id="IPR027619">
    <property type="entry name" value="C-S_lyase_PatB-like"/>
</dbReference>
<dbReference type="SUPFAM" id="SSF53383">
    <property type="entry name" value="PLP-dependent transferases"/>
    <property type="match status" value="1"/>
</dbReference>
<name>E3DS09_HALPG</name>
<keyword evidence="7" id="KW-0032">Aminotransferase</keyword>
<dbReference type="Pfam" id="PF00155">
    <property type="entry name" value="Aminotran_1_2"/>
    <property type="match status" value="1"/>
</dbReference>
<evidence type="ECO:0000256" key="2">
    <source>
        <dbReference type="ARBA" id="ARBA00012224"/>
    </source>
</evidence>
<evidence type="ECO:0000313" key="8">
    <source>
        <dbReference type="Proteomes" id="UP000006866"/>
    </source>
</evidence>
<dbReference type="PANTHER" id="PTHR43525:SF1">
    <property type="entry name" value="PROTEIN MALY"/>
    <property type="match status" value="1"/>
</dbReference>
<evidence type="ECO:0000259" key="6">
    <source>
        <dbReference type="Pfam" id="PF00155"/>
    </source>
</evidence>
<dbReference type="GO" id="GO:0008483">
    <property type="term" value="F:transaminase activity"/>
    <property type="evidence" value="ECO:0007669"/>
    <property type="project" value="UniProtKB-KW"/>
</dbReference>
<dbReference type="Gene3D" id="3.40.640.10">
    <property type="entry name" value="Type I PLP-dependent aspartate aminotransferase-like (Major domain)"/>
    <property type="match status" value="1"/>
</dbReference>
<dbReference type="HOGENOM" id="CLU_017584_15_0_9"/>
<accession>E3DS09</accession>
<dbReference type="OrthoDB" id="9802872at2"/>
<dbReference type="PATRIC" id="fig|572479.3.peg.989"/>
<evidence type="ECO:0000256" key="4">
    <source>
        <dbReference type="ARBA" id="ARBA00023239"/>
    </source>
</evidence>
<dbReference type="InterPro" id="IPR051798">
    <property type="entry name" value="Class-II_PLP-Dep_Aminotrans"/>
</dbReference>
<organism evidence="7 8">
    <name type="scientific">Halanaerobium praevalens (strain ATCC 33744 / DSM 2228 / GSL)</name>
    <dbReference type="NCBI Taxonomy" id="572479"/>
    <lineage>
        <taxon>Bacteria</taxon>
        <taxon>Bacillati</taxon>
        <taxon>Bacillota</taxon>
        <taxon>Clostridia</taxon>
        <taxon>Halanaerobiales</taxon>
        <taxon>Halanaerobiaceae</taxon>
        <taxon>Halanaerobium</taxon>
    </lineage>
</organism>
<evidence type="ECO:0000256" key="1">
    <source>
        <dbReference type="ARBA" id="ARBA00001933"/>
    </source>
</evidence>
<dbReference type="NCBIfam" id="TIGR04350">
    <property type="entry name" value="C_S_lyase_PatB"/>
    <property type="match status" value="1"/>
</dbReference>
<evidence type="ECO:0000256" key="3">
    <source>
        <dbReference type="ARBA" id="ARBA00022898"/>
    </source>
</evidence>
<gene>
    <name evidence="7" type="ordered locus">Hprae_0979</name>
</gene>
<keyword evidence="8" id="KW-1185">Reference proteome</keyword>
<dbReference type="KEGG" id="hpk:Hprae_0979"/>
<dbReference type="STRING" id="572479.Hprae_0979"/>
<evidence type="ECO:0000256" key="5">
    <source>
        <dbReference type="ARBA" id="ARBA00037974"/>
    </source>
</evidence>
<dbReference type="InterPro" id="IPR015421">
    <property type="entry name" value="PyrdxlP-dep_Trfase_major"/>
</dbReference>
<reference evidence="7 8" key="2">
    <citation type="journal article" date="2011" name="Stand. Genomic Sci.">
        <title>Complete genome sequence of the extremely halophilic Halanaerobium praevalens type strain (GSL).</title>
        <authorList>
            <person name="Ivanova N."/>
            <person name="Sikorski J."/>
            <person name="Chertkov O."/>
            <person name="Nolan M."/>
            <person name="Lucas S."/>
            <person name="Hammon N."/>
            <person name="Deshpande S."/>
            <person name="Cheng J.F."/>
            <person name="Tapia R."/>
            <person name="Han C."/>
            <person name="Goodwin L."/>
            <person name="Pitluck S."/>
            <person name="Huntemann M."/>
            <person name="Liolios K."/>
            <person name="Pagani I."/>
            <person name="Mavromatis K."/>
            <person name="Ovchinikova G."/>
            <person name="Pati A."/>
            <person name="Chen A."/>
            <person name="Palaniappan K."/>
            <person name="Land M."/>
            <person name="Hauser L."/>
            <person name="Brambilla E.M."/>
            <person name="Kannan K.P."/>
            <person name="Rohde M."/>
            <person name="Tindall B.J."/>
            <person name="Goker M."/>
            <person name="Detter J.C."/>
            <person name="Woyke T."/>
            <person name="Bristow J."/>
            <person name="Eisen J.A."/>
            <person name="Markowitz V."/>
            <person name="Hugenholtz P."/>
            <person name="Kyrpides N.C."/>
            <person name="Klenk H.P."/>
            <person name="Lapidus A."/>
        </authorList>
    </citation>
    <scope>NUCLEOTIDE SEQUENCE [LARGE SCALE GENOMIC DNA]</scope>
    <source>
        <strain evidence="8">ATCC 33744 / DSM 2228 / GSL</strain>
    </source>
</reference>
<dbReference type="Proteomes" id="UP000006866">
    <property type="component" value="Chromosome"/>
</dbReference>
<reference evidence="8" key="1">
    <citation type="submission" date="2010-10" db="EMBL/GenBank/DDBJ databases">
        <title>The complete genome of Halanaerobium praevalens DSM 2228.</title>
        <authorList>
            <consortium name="US DOE Joint Genome Institute (JGI-PGF)"/>
            <person name="Lucas S."/>
            <person name="Copeland A."/>
            <person name="Lapidus A."/>
            <person name="Glavina del Rio T."/>
            <person name="Dalin E."/>
            <person name="Tice H."/>
            <person name="Bruce D."/>
            <person name="Goodwin L."/>
            <person name="Pitluck S."/>
            <person name="Kyrpides N."/>
            <person name="Mavromatis K."/>
            <person name="Ivanova N."/>
            <person name="Ovchinnikova G."/>
            <person name="Chertkov O."/>
            <person name="Detter J.C."/>
            <person name="Han C."/>
            <person name="Larimer F."/>
            <person name="Land M."/>
            <person name="Hauser L."/>
            <person name="Markowitz V."/>
            <person name="Cheng J.-F."/>
            <person name="Hugenholtz P."/>
            <person name="Woyke T."/>
            <person name="Wu D."/>
            <person name="Tindall B."/>
            <person name="Pomrenke H.G."/>
            <person name="Brambilla E."/>
            <person name="Klenk H.-P."/>
            <person name="Eisen J.A."/>
        </authorList>
    </citation>
    <scope>NUCLEOTIDE SEQUENCE [LARGE SCALE GENOMIC DNA]</scope>
    <source>
        <strain evidence="8">ATCC 33744 / DSM 2228 / GSL</strain>
    </source>
</reference>
<dbReference type="EMBL" id="CP002175">
    <property type="protein sequence ID" value="ADO77133.1"/>
    <property type="molecule type" value="Genomic_DNA"/>
</dbReference>
<proteinExistence type="inferred from homology"/>
<comment type="cofactor">
    <cofactor evidence="1">
        <name>pyridoxal 5'-phosphate</name>
        <dbReference type="ChEBI" id="CHEBI:597326"/>
    </cofactor>
</comment>
<dbReference type="EC" id="4.4.1.13" evidence="2"/>
<dbReference type="InterPro" id="IPR015422">
    <property type="entry name" value="PyrdxlP-dep_Trfase_small"/>
</dbReference>
<dbReference type="CDD" id="cd00609">
    <property type="entry name" value="AAT_like"/>
    <property type="match status" value="1"/>
</dbReference>
<dbReference type="RefSeq" id="WP_014553166.1">
    <property type="nucleotide sequence ID" value="NC_017455.1"/>
</dbReference>
<feature type="domain" description="Aminotransferase class I/classII large" evidence="6">
    <location>
        <begin position="55"/>
        <end position="397"/>
    </location>
</feature>
<dbReference type="GO" id="GO:0030170">
    <property type="term" value="F:pyridoxal phosphate binding"/>
    <property type="evidence" value="ECO:0007669"/>
    <property type="project" value="InterPro"/>
</dbReference>